<dbReference type="InterPro" id="IPR036179">
    <property type="entry name" value="Ig-like_dom_sf"/>
</dbReference>
<reference evidence="4" key="1">
    <citation type="submission" date="2022-03" db="EMBL/GenBank/DDBJ databases">
        <authorList>
            <person name="Alioto T."/>
            <person name="Alioto T."/>
            <person name="Gomez Garrido J."/>
        </authorList>
    </citation>
    <scope>NUCLEOTIDE SEQUENCE</scope>
</reference>
<dbReference type="InterPro" id="IPR003006">
    <property type="entry name" value="Ig/MHC_CS"/>
</dbReference>
<gene>
    <name evidence="4" type="ORF">PECUL_23A004267</name>
</gene>
<dbReference type="SUPFAM" id="SSF48726">
    <property type="entry name" value="Immunoglobulin"/>
    <property type="match status" value="1"/>
</dbReference>
<keyword evidence="5" id="KW-1185">Reference proteome</keyword>
<dbReference type="PROSITE" id="PS50835">
    <property type="entry name" value="IG_LIKE"/>
    <property type="match status" value="1"/>
</dbReference>
<dbReference type="InterPro" id="IPR011162">
    <property type="entry name" value="MHC_I/II-like_Ag-recog"/>
</dbReference>
<dbReference type="GO" id="GO:0071723">
    <property type="term" value="F:lipopeptide binding"/>
    <property type="evidence" value="ECO:0007669"/>
    <property type="project" value="TreeGrafter"/>
</dbReference>
<evidence type="ECO:0000256" key="2">
    <source>
        <dbReference type="SAM" id="Phobius"/>
    </source>
</evidence>
<dbReference type="GO" id="GO:0030884">
    <property type="term" value="F:exogenous lipid antigen binding"/>
    <property type="evidence" value="ECO:0007669"/>
    <property type="project" value="TreeGrafter"/>
</dbReference>
<accession>A0AAD1T385</accession>
<dbReference type="SUPFAM" id="SSF54452">
    <property type="entry name" value="MHC antigen-recognition domain"/>
    <property type="match status" value="1"/>
</dbReference>
<dbReference type="GO" id="GO:0030883">
    <property type="term" value="F:endogenous lipid antigen binding"/>
    <property type="evidence" value="ECO:0007669"/>
    <property type="project" value="TreeGrafter"/>
</dbReference>
<evidence type="ECO:0000313" key="5">
    <source>
        <dbReference type="Proteomes" id="UP001295444"/>
    </source>
</evidence>
<dbReference type="Pfam" id="PF07654">
    <property type="entry name" value="C1-set"/>
    <property type="match status" value="1"/>
</dbReference>
<dbReference type="GO" id="GO:0005615">
    <property type="term" value="C:extracellular space"/>
    <property type="evidence" value="ECO:0007669"/>
    <property type="project" value="TreeGrafter"/>
</dbReference>
<keyword evidence="2" id="KW-0472">Membrane</keyword>
<dbReference type="InterPro" id="IPR003597">
    <property type="entry name" value="Ig_C1-set"/>
</dbReference>
<organism evidence="4 5">
    <name type="scientific">Pelobates cultripes</name>
    <name type="common">Western spadefoot toad</name>
    <dbReference type="NCBI Taxonomy" id="61616"/>
    <lineage>
        <taxon>Eukaryota</taxon>
        <taxon>Metazoa</taxon>
        <taxon>Chordata</taxon>
        <taxon>Craniata</taxon>
        <taxon>Vertebrata</taxon>
        <taxon>Euteleostomi</taxon>
        <taxon>Amphibia</taxon>
        <taxon>Batrachia</taxon>
        <taxon>Anura</taxon>
        <taxon>Pelobatoidea</taxon>
        <taxon>Pelobatidae</taxon>
        <taxon>Pelobates</taxon>
    </lineage>
</organism>
<sequence length="268" mass="30180">MASPNFWRNLQLELWSDENLMRNTTLGNGTQQYIHGCTETSNGTFQYYFRNAFNGIELLRFDTDTGNYSSEIDGIQEIVDALNENRTANKLRTEELTSFCENVTKFLVMNGQEYIHRKVAPDVIVRSSGDTLYCKAYGHYPRKIDIIWYKNGQIIPDGELEMLTLPLTDQTYLSSVSVNISSISEDAYICLVNHSSLEGPTSILWRKSGLMASSPSNSNINVIPSIGIVILITLLVILFVLASVFGFIMWEKGRKARMGSVFNNDPSS</sequence>
<dbReference type="InterPro" id="IPR007110">
    <property type="entry name" value="Ig-like_dom"/>
</dbReference>
<dbReference type="GO" id="GO:0048007">
    <property type="term" value="P:antigen processing and presentation, exogenous lipid antigen via MHC class Ib"/>
    <property type="evidence" value="ECO:0007669"/>
    <property type="project" value="TreeGrafter"/>
</dbReference>
<dbReference type="PANTHER" id="PTHR16675:SF160">
    <property type="entry name" value="T-CELL SURFACE GLYCOPROTEIN CD1A"/>
    <property type="match status" value="1"/>
</dbReference>
<feature type="domain" description="Ig-like" evidence="3">
    <location>
        <begin position="129"/>
        <end position="202"/>
    </location>
</feature>
<dbReference type="InterPro" id="IPR013783">
    <property type="entry name" value="Ig-like_fold"/>
</dbReference>
<protein>
    <submittedName>
        <fullName evidence="4">MHC class I antigen</fullName>
    </submittedName>
</protein>
<keyword evidence="1" id="KW-0325">Glycoprotein</keyword>
<dbReference type="SMART" id="SM00407">
    <property type="entry name" value="IGc1"/>
    <property type="match status" value="1"/>
</dbReference>
<dbReference type="Proteomes" id="UP001295444">
    <property type="component" value="Chromosome 09"/>
</dbReference>
<evidence type="ECO:0000313" key="4">
    <source>
        <dbReference type="EMBL" id="CAH2314281.1"/>
    </source>
</evidence>
<name>A0AAD1T385_PELCU</name>
<dbReference type="GO" id="GO:0006955">
    <property type="term" value="P:immune response"/>
    <property type="evidence" value="ECO:0007669"/>
    <property type="project" value="TreeGrafter"/>
</dbReference>
<evidence type="ECO:0000259" key="3">
    <source>
        <dbReference type="PROSITE" id="PS50835"/>
    </source>
</evidence>
<dbReference type="Gene3D" id="3.30.500.10">
    <property type="entry name" value="MHC class I-like antigen recognition-like"/>
    <property type="match status" value="1"/>
</dbReference>
<dbReference type="AlphaFoldDB" id="A0AAD1T385"/>
<dbReference type="PANTHER" id="PTHR16675">
    <property type="entry name" value="MHC CLASS I-RELATED"/>
    <property type="match status" value="1"/>
</dbReference>
<keyword evidence="2" id="KW-1133">Transmembrane helix</keyword>
<dbReference type="GO" id="GO:0009897">
    <property type="term" value="C:external side of plasma membrane"/>
    <property type="evidence" value="ECO:0007669"/>
    <property type="project" value="TreeGrafter"/>
</dbReference>
<dbReference type="InterPro" id="IPR050208">
    <property type="entry name" value="MHC_class-I_related"/>
</dbReference>
<dbReference type="EMBL" id="OW240920">
    <property type="protein sequence ID" value="CAH2314281.1"/>
    <property type="molecule type" value="Genomic_DNA"/>
</dbReference>
<proteinExistence type="predicted"/>
<dbReference type="PROSITE" id="PS00290">
    <property type="entry name" value="IG_MHC"/>
    <property type="match status" value="1"/>
</dbReference>
<dbReference type="InterPro" id="IPR037055">
    <property type="entry name" value="MHC_I-like_Ag-recog_sf"/>
</dbReference>
<dbReference type="Gene3D" id="2.60.40.10">
    <property type="entry name" value="Immunoglobulins"/>
    <property type="match status" value="1"/>
</dbReference>
<feature type="transmembrane region" description="Helical" evidence="2">
    <location>
        <begin position="226"/>
        <end position="250"/>
    </location>
</feature>
<dbReference type="GO" id="GO:0048006">
    <property type="term" value="P:antigen processing and presentation, endogenous lipid antigen via MHC class Ib"/>
    <property type="evidence" value="ECO:0007669"/>
    <property type="project" value="TreeGrafter"/>
</dbReference>
<keyword evidence="2" id="KW-0812">Transmembrane</keyword>
<dbReference type="GO" id="GO:0001916">
    <property type="term" value="P:positive regulation of T cell mediated cytotoxicity"/>
    <property type="evidence" value="ECO:0007669"/>
    <property type="project" value="TreeGrafter"/>
</dbReference>
<evidence type="ECO:0000256" key="1">
    <source>
        <dbReference type="ARBA" id="ARBA00023180"/>
    </source>
</evidence>